<dbReference type="CDD" id="cd01650">
    <property type="entry name" value="RT_nLTR_like"/>
    <property type="match status" value="1"/>
</dbReference>
<dbReference type="Proteomes" id="UP001172457">
    <property type="component" value="Chromosome 3"/>
</dbReference>
<evidence type="ECO:0000259" key="2">
    <source>
        <dbReference type="Pfam" id="PF00078"/>
    </source>
</evidence>
<feature type="domain" description="Reverse transcriptase" evidence="2">
    <location>
        <begin position="1200"/>
        <end position="1306"/>
    </location>
</feature>
<dbReference type="PANTHER" id="PTHR19446">
    <property type="entry name" value="REVERSE TRANSCRIPTASES"/>
    <property type="match status" value="1"/>
</dbReference>
<dbReference type="EMBL" id="JARYMX010000003">
    <property type="protein sequence ID" value="KAJ9557801.1"/>
    <property type="molecule type" value="Genomic_DNA"/>
</dbReference>
<feature type="compositionally biased region" description="Polar residues" evidence="1">
    <location>
        <begin position="26"/>
        <end position="35"/>
    </location>
</feature>
<evidence type="ECO:0000259" key="3">
    <source>
        <dbReference type="Pfam" id="PF03372"/>
    </source>
</evidence>
<feature type="compositionally biased region" description="Polar residues" evidence="1">
    <location>
        <begin position="1"/>
        <end position="10"/>
    </location>
</feature>
<feature type="domain" description="Endonuclease/exonuclease/phosphatase" evidence="3">
    <location>
        <begin position="762"/>
        <end position="924"/>
    </location>
</feature>
<sequence length="1309" mass="150560">MATQDEQSSRGPGCQETMGVAGASARQRTSTNFSKDPSRAGNTPEHGEDRYTSDELMVAMGKIAADCTEALNLAKSQASMIADLQKVVKVQQRLMQAGDTLLQEHDNRLAIQASRIMSQNMQLSILRRMLYSFIAQKKRNPFPATHFTFSKGESSQAKGESSQPNQQQQDAQQQCAQQEEVQVEKVNEQQSAKEDAESEKRLEKEKEAVEVLLVGLPNRGFMADARKVVSSAAVQSSQPQQQNTTTADPKGKGILVEEPKKKAAPRISEEVNAQLSAAKIQEILDQDEKEDAEMNEKLSSMKRKKSIAKKTPVAKKRKIVEDADDTIIHWTTVKAGQKDDLKVIRRNGKENVYFNLDKFISVCTRKDLDDFNKVGLELYGADFFGKSLQRLNTTVKMIMESLDRTYSPSFMNQRTLGIILWRVYPKSEVVMLRLSDGSDEFHLFEREYNLDLLRIEGILKKSNKHLKLNELEKQYVARVKEMKRRITGEAVQEEEAYNPFGKVENWKVISQSNRLYYKLNRHRGYKDFWKTFSDLLEHCSRENLKEIFEHGMAVYGEVLNEEEVEDAMVDKIKKALEWLCMLFDVNRVQELVVQEVEIVNQWVLYESCGVYAVVCDGSNCEYYLVEGDYNHSLVKLQKMIEKGLSCSISYEMGADLILTIDESNIFGIRLERKPIEGGIARIRYINWSGMGNLSGGRRRPELRKLLSEIISLNIRGIGAPIKKVWLKDICKSQSPETKLKEVQQTLVFDIWGTVDGDFVQVEASGNSGGLLTIWNKNVFNCDFVIKEDNFMAVISKWDKIEGMVGCVNVYGPSDLKGRQDLWKKLDALCDKEEIKWIFFGDFNEVRGKHERLNSVTNSKGASNFNDFIHRNGLSDIKLGGNRFTRASDDGTKFSKLDRFLVTAAFEKIWRNIGAKVLERKWSDHASIMLFDQWRDFGPSPFKFFDVWLSDKRIEEVVKDVWQVEVKSSRPDCMFRDKLKNVKFAIKEWRKEREGDIESSLKKAKEEVKKWELKGEVTSLREEERFQWVEARRKWLDLEEKNVAMARQKAKVKWIKEGDENSKFFHIVSKYRKRKNSLTGLNIGGTWSEDPKKIKDHIFNFFRKKFANPPTPRHRLNMRGLKRLLVEETALLEERFSEEEEVWSAIKECGTNKSPGPDGFTIEFVKKFWGLIKADLMKVFDWFWEKENIAGGCNASFFTLIPKSGNPLGLNDFRQISLIGILYKLISKVLAERMKKVIGGMISIEQSAFLKGRSILDGILIANEMVDFLKKSKRKAKILKIDFEKAYDTVEWTFLLEALENMGFGEKWRK</sequence>
<evidence type="ECO:0008006" key="6">
    <source>
        <dbReference type="Google" id="ProtNLM"/>
    </source>
</evidence>
<feature type="compositionally biased region" description="Low complexity" evidence="1">
    <location>
        <begin position="160"/>
        <end position="180"/>
    </location>
</feature>
<dbReference type="Gene3D" id="3.60.10.10">
    <property type="entry name" value="Endonuclease/exonuclease/phosphatase"/>
    <property type="match status" value="1"/>
</dbReference>
<keyword evidence="5" id="KW-1185">Reference proteome</keyword>
<feature type="region of interest" description="Disordered" evidence="1">
    <location>
        <begin position="144"/>
        <end position="204"/>
    </location>
</feature>
<dbReference type="InterPro" id="IPR000477">
    <property type="entry name" value="RT_dom"/>
</dbReference>
<dbReference type="InterPro" id="IPR005135">
    <property type="entry name" value="Endo/exonuclease/phosphatase"/>
</dbReference>
<feature type="compositionally biased region" description="Basic and acidic residues" evidence="1">
    <location>
        <begin position="182"/>
        <end position="204"/>
    </location>
</feature>
<reference evidence="4" key="1">
    <citation type="submission" date="2023-03" db="EMBL/GenBank/DDBJ databases">
        <title>Chromosome-scale reference genome and RAD-based genetic map of yellow starthistle (Centaurea solstitialis) reveal putative structural variation and QTLs associated with invader traits.</title>
        <authorList>
            <person name="Reatini B."/>
            <person name="Cang F.A."/>
            <person name="Jiang Q."/>
            <person name="Mckibben M.T.W."/>
            <person name="Barker M.S."/>
            <person name="Rieseberg L.H."/>
            <person name="Dlugosch K.M."/>
        </authorList>
    </citation>
    <scope>NUCLEOTIDE SEQUENCE</scope>
    <source>
        <strain evidence="4">CAN-66</strain>
        <tissue evidence="4">Leaf</tissue>
    </source>
</reference>
<dbReference type="Pfam" id="PF00078">
    <property type="entry name" value="RVT_1"/>
    <property type="match status" value="1"/>
</dbReference>
<evidence type="ECO:0000313" key="4">
    <source>
        <dbReference type="EMBL" id="KAJ9557801.1"/>
    </source>
</evidence>
<name>A0AA38TLZ8_9ASTR</name>
<feature type="compositionally biased region" description="Polar residues" evidence="1">
    <location>
        <begin position="147"/>
        <end position="159"/>
    </location>
</feature>
<dbReference type="Pfam" id="PF03372">
    <property type="entry name" value="Exo_endo_phos"/>
    <property type="match status" value="1"/>
</dbReference>
<gene>
    <name evidence="4" type="ORF">OSB04_012415</name>
</gene>
<organism evidence="4 5">
    <name type="scientific">Centaurea solstitialis</name>
    <name type="common">yellow star-thistle</name>
    <dbReference type="NCBI Taxonomy" id="347529"/>
    <lineage>
        <taxon>Eukaryota</taxon>
        <taxon>Viridiplantae</taxon>
        <taxon>Streptophyta</taxon>
        <taxon>Embryophyta</taxon>
        <taxon>Tracheophyta</taxon>
        <taxon>Spermatophyta</taxon>
        <taxon>Magnoliopsida</taxon>
        <taxon>eudicotyledons</taxon>
        <taxon>Gunneridae</taxon>
        <taxon>Pentapetalae</taxon>
        <taxon>asterids</taxon>
        <taxon>campanulids</taxon>
        <taxon>Asterales</taxon>
        <taxon>Asteraceae</taxon>
        <taxon>Carduoideae</taxon>
        <taxon>Cardueae</taxon>
        <taxon>Centaureinae</taxon>
        <taxon>Centaurea</taxon>
    </lineage>
</organism>
<feature type="region of interest" description="Disordered" evidence="1">
    <location>
        <begin position="1"/>
        <end position="51"/>
    </location>
</feature>
<feature type="region of interest" description="Disordered" evidence="1">
    <location>
        <begin position="232"/>
        <end position="255"/>
    </location>
</feature>
<dbReference type="SUPFAM" id="SSF56219">
    <property type="entry name" value="DNase I-like"/>
    <property type="match status" value="1"/>
</dbReference>
<evidence type="ECO:0000256" key="1">
    <source>
        <dbReference type="SAM" id="MobiDB-lite"/>
    </source>
</evidence>
<proteinExistence type="predicted"/>
<accession>A0AA38TLZ8</accession>
<evidence type="ECO:0000313" key="5">
    <source>
        <dbReference type="Proteomes" id="UP001172457"/>
    </source>
</evidence>
<dbReference type="GO" id="GO:0003824">
    <property type="term" value="F:catalytic activity"/>
    <property type="evidence" value="ECO:0007669"/>
    <property type="project" value="InterPro"/>
</dbReference>
<comment type="caution">
    <text evidence="4">The sequence shown here is derived from an EMBL/GenBank/DDBJ whole genome shotgun (WGS) entry which is preliminary data.</text>
</comment>
<feature type="compositionally biased region" description="Low complexity" evidence="1">
    <location>
        <begin position="232"/>
        <end position="247"/>
    </location>
</feature>
<protein>
    <recommendedName>
        <fullName evidence="6">Reverse transcriptase domain-containing protein</fullName>
    </recommendedName>
</protein>
<dbReference type="InterPro" id="IPR036691">
    <property type="entry name" value="Endo/exonu/phosph_ase_sf"/>
</dbReference>